<dbReference type="Pfam" id="PF08838">
    <property type="entry name" value="DUF1811"/>
    <property type="match status" value="1"/>
</dbReference>
<dbReference type="Proteomes" id="UP000595847">
    <property type="component" value="Chromosome"/>
</dbReference>
<evidence type="ECO:0000313" key="2">
    <source>
        <dbReference type="EMBL" id="QUO43304.1"/>
    </source>
</evidence>
<gene>
    <name evidence="1" type="ORF">JD108_10640</name>
    <name evidence="2" type="ORF">KDJ56_10330</name>
</gene>
<dbReference type="RefSeq" id="WP_198829779.1">
    <property type="nucleotide sequence ID" value="NZ_CP066308.1"/>
</dbReference>
<reference evidence="1 3" key="1">
    <citation type="submission" date="2020-12" db="EMBL/GenBank/DDBJ databases">
        <title>strain FJAT-54423T represents a novel species of the genus Brevibacillus.</title>
        <authorList>
            <person name="Tang R."/>
        </authorList>
    </citation>
    <scope>NUCLEOTIDE SEQUENCE [LARGE SCALE GENOMIC DNA]</scope>
    <source>
        <strain evidence="1 3">FJAT-54423</strain>
    </source>
</reference>
<protein>
    <submittedName>
        <fullName evidence="1">DUF1811 family protein</fullName>
    </submittedName>
</protein>
<dbReference type="Gene3D" id="2.30.30.340">
    <property type="entry name" value="Hypothetical protein YfhH like domains"/>
    <property type="match status" value="1"/>
</dbReference>
<dbReference type="InterPro" id="IPR036289">
    <property type="entry name" value="YfhH"/>
</dbReference>
<evidence type="ECO:0000313" key="4">
    <source>
        <dbReference type="Proteomes" id="UP000677234"/>
    </source>
</evidence>
<reference evidence="2" key="2">
    <citation type="submission" date="2021-04" db="EMBL/GenBank/DDBJ databases">
        <title>Brevibacillus composti FJAT-54423, complete genome.</title>
        <authorList>
            <person name="Tang R."/>
        </authorList>
    </citation>
    <scope>NUCLEOTIDE SEQUENCE</scope>
    <source>
        <strain evidence="2">FJAT-54424</strain>
    </source>
</reference>
<dbReference type="Gene3D" id="1.10.287.880">
    <property type="entry name" value="Hypothetical protein YfhH domain"/>
    <property type="match status" value="1"/>
</dbReference>
<dbReference type="KEGG" id="bcop:JD108_10640"/>
<evidence type="ECO:0000313" key="3">
    <source>
        <dbReference type="Proteomes" id="UP000595847"/>
    </source>
</evidence>
<keyword evidence="4" id="KW-1185">Reference proteome</keyword>
<evidence type="ECO:0000313" key="1">
    <source>
        <dbReference type="EMBL" id="QQE76276.1"/>
    </source>
</evidence>
<proteinExistence type="predicted"/>
<dbReference type="EMBL" id="CP066308">
    <property type="protein sequence ID" value="QQE76276.1"/>
    <property type="molecule type" value="Genomic_DNA"/>
</dbReference>
<dbReference type="AlphaFoldDB" id="A0A7T5JQQ6"/>
<name>A0A7T5JQQ6_9BACL</name>
<dbReference type="SUPFAM" id="SSF101697">
    <property type="entry name" value="Hypothetical protein YfhH"/>
    <property type="match status" value="1"/>
</dbReference>
<dbReference type="InterPro" id="IPR014938">
    <property type="entry name" value="YfhH-like"/>
</dbReference>
<accession>A0A7T5JQQ6</accession>
<dbReference type="Proteomes" id="UP000677234">
    <property type="component" value="Chromosome"/>
</dbReference>
<dbReference type="EMBL" id="CP073708">
    <property type="protein sequence ID" value="QUO43304.1"/>
    <property type="molecule type" value="Genomic_DNA"/>
</dbReference>
<sequence>MRLYSQMTLAELQEEMERLRILIEEQKNRGDSSQLAIYQQKFFMAKSYYVGTDEFRIGGTYRVFQHDQPFTIEYFNGVFAWGRFPDSAEAVGYPVGMLELWIETRK</sequence>
<organism evidence="1 3">
    <name type="scientific">Brevibacillus composti</name>
    <dbReference type="NCBI Taxonomy" id="2796470"/>
    <lineage>
        <taxon>Bacteria</taxon>
        <taxon>Bacillati</taxon>
        <taxon>Bacillota</taxon>
        <taxon>Bacilli</taxon>
        <taxon>Bacillales</taxon>
        <taxon>Paenibacillaceae</taxon>
        <taxon>Brevibacillus</taxon>
    </lineage>
</organism>